<evidence type="ECO:0000313" key="3">
    <source>
        <dbReference type="Proteomes" id="UP000226420"/>
    </source>
</evidence>
<dbReference type="AlphaFoldDB" id="A0AAJ5BHD6"/>
<gene>
    <name evidence="2" type="ORF">SAMN02745723_105176</name>
</gene>
<protein>
    <submittedName>
        <fullName evidence="2">Uncharacterized protein</fullName>
    </submittedName>
</protein>
<sequence>MKELTLAEIETVNGGFGLLAVPAGIGLSLFIPTIVLGAISGPLTGGLGFAVMAAGIVGTSLSGAAMVASIALPIL</sequence>
<keyword evidence="1" id="KW-0812">Transmembrane</keyword>
<evidence type="ECO:0000256" key="1">
    <source>
        <dbReference type="SAM" id="Phobius"/>
    </source>
</evidence>
<dbReference type="EMBL" id="FOLW01000005">
    <property type="protein sequence ID" value="SFC90624.1"/>
    <property type="molecule type" value="Genomic_DNA"/>
</dbReference>
<evidence type="ECO:0000313" key="2">
    <source>
        <dbReference type="EMBL" id="SFC90624.1"/>
    </source>
</evidence>
<keyword evidence="1" id="KW-1133">Transmembrane helix</keyword>
<comment type="caution">
    <text evidence="2">The sequence shown here is derived from an EMBL/GenBank/DDBJ whole genome shotgun (WGS) entry which is preliminary data.</text>
</comment>
<reference evidence="2 3" key="1">
    <citation type="submission" date="2016-10" db="EMBL/GenBank/DDBJ databases">
        <authorList>
            <person name="Varghese N."/>
            <person name="Submissions S."/>
        </authorList>
    </citation>
    <scope>NUCLEOTIDE SEQUENCE [LARGE SCALE GENOMIC DNA]</scope>
    <source>
        <strain evidence="2 3">DSM 5563</strain>
    </source>
</reference>
<dbReference type="RefSeq" id="WP_047781433.1">
    <property type="nucleotide sequence ID" value="NZ_FOLW01000005.1"/>
</dbReference>
<organism evidence="2 3">
    <name type="scientific">Pragia fontium DSM 5563 = ATCC 49100</name>
    <dbReference type="NCBI Taxonomy" id="1122977"/>
    <lineage>
        <taxon>Bacteria</taxon>
        <taxon>Pseudomonadati</taxon>
        <taxon>Pseudomonadota</taxon>
        <taxon>Gammaproteobacteria</taxon>
        <taxon>Enterobacterales</taxon>
        <taxon>Budviciaceae</taxon>
        <taxon>Pragia</taxon>
    </lineage>
</organism>
<dbReference type="Proteomes" id="UP000226420">
    <property type="component" value="Unassembled WGS sequence"/>
</dbReference>
<name>A0AAJ5BHD6_9GAMM</name>
<keyword evidence="1" id="KW-0472">Membrane</keyword>
<feature type="transmembrane region" description="Helical" evidence="1">
    <location>
        <begin position="12"/>
        <end position="35"/>
    </location>
</feature>
<accession>A0AAJ5BHD6</accession>
<feature type="transmembrane region" description="Helical" evidence="1">
    <location>
        <begin position="47"/>
        <end position="72"/>
    </location>
</feature>
<proteinExistence type="predicted"/>